<evidence type="ECO:0000313" key="1">
    <source>
        <dbReference type="EMBL" id="OMP08117.1"/>
    </source>
</evidence>
<proteinExistence type="predicted"/>
<dbReference type="EMBL" id="AWUE01012887">
    <property type="protein sequence ID" value="OMP08117.1"/>
    <property type="molecule type" value="Genomic_DNA"/>
</dbReference>
<name>A0A1R3KM08_9ROSI</name>
<protein>
    <submittedName>
        <fullName evidence="1">Uncharacterized protein</fullName>
    </submittedName>
</protein>
<organism evidence="1 2">
    <name type="scientific">Corchorus olitorius</name>
    <dbReference type="NCBI Taxonomy" id="93759"/>
    <lineage>
        <taxon>Eukaryota</taxon>
        <taxon>Viridiplantae</taxon>
        <taxon>Streptophyta</taxon>
        <taxon>Embryophyta</taxon>
        <taxon>Tracheophyta</taxon>
        <taxon>Spermatophyta</taxon>
        <taxon>Magnoliopsida</taxon>
        <taxon>eudicotyledons</taxon>
        <taxon>Gunneridae</taxon>
        <taxon>Pentapetalae</taxon>
        <taxon>rosids</taxon>
        <taxon>malvids</taxon>
        <taxon>Malvales</taxon>
        <taxon>Malvaceae</taxon>
        <taxon>Grewioideae</taxon>
        <taxon>Apeibeae</taxon>
        <taxon>Corchorus</taxon>
    </lineage>
</organism>
<evidence type="ECO:0000313" key="2">
    <source>
        <dbReference type="Proteomes" id="UP000187203"/>
    </source>
</evidence>
<gene>
    <name evidence="1" type="ORF">COLO4_06764</name>
</gene>
<accession>A0A1R3KM08</accession>
<dbReference type="Proteomes" id="UP000187203">
    <property type="component" value="Unassembled WGS sequence"/>
</dbReference>
<comment type="caution">
    <text evidence="1">The sequence shown here is derived from an EMBL/GenBank/DDBJ whole genome shotgun (WGS) entry which is preliminary data.</text>
</comment>
<reference evidence="2" key="1">
    <citation type="submission" date="2013-09" db="EMBL/GenBank/DDBJ databases">
        <title>Corchorus olitorius genome sequencing.</title>
        <authorList>
            <person name="Alam M."/>
            <person name="Haque M.S."/>
            <person name="Islam M.S."/>
            <person name="Emdad E.M."/>
            <person name="Islam M.M."/>
            <person name="Ahmed B."/>
            <person name="Halim A."/>
            <person name="Hossen Q.M.M."/>
            <person name="Hossain M.Z."/>
            <person name="Ahmed R."/>
            <person name="Khan M.M."/>
            <person name="Islam R."/>
            <person name="Rashid M.M."/>
            <person name="Khan S.A."/>
            <person name="Rahman M.S."/>
            <person name="Alam M."/>
            <person name="Yahiya A.S."/>
            <person name="Khan M.S."/>
            <person name="Azam M.S."/>
            <person name="Haque T."/>
            <person name="Lashkar M.Z.H."/>
            <person name="Akhand A.I."/>
            <person name="Morshed G."/>
            <person name="Roy S."/>
            <person name="Uddin K.S."/>
            <person name="Rabeya T."/>
            <person name="Hossain A.S."/>
            <person name="Chowdhury A."/>
            <person name="Snigdha A.R."/>
            <person name="Mortoza M.S."/>
            <person name="Matin S.A."/>
            <person name="Hoque S.M.E."/>
            <person name="Islam M.K."/>
            <person name="Roy D.K."/>
            <person name="Haider R."/>
            <person name="Moosa M.M."/>
            <person name="Elias S.M."/>
            <person name="Hasan A.M."/>
            <person name="Jahan S."/>
            <person name="Shafiuddin M."/>
            <person name="Mahmood N."/>
            <person name="Shommy N.S."/>
        </authorList>
    </citation>
    <scope>NUCLEOTIDE SEQUENCE [LARGE SCALE GENOMIC DNA]</scope>
    <source>
        <strain evidence="2">cv. O-4</strain>
    </source>
</reference>
<sequence>MGGEQMVSGDGKDQKLVVETALDDITQFFQETQKQPWAIEFYMRSFPSRAAIAQRELTD</sequence>
<keyword evidence="2" id="KW-1185">Reference proteome</keyword>
<dbReference type="AlphaFoldDB" id="A0A1R3KM08"/>